<protein>
    <recommendedName>
        <fullName evidence="1">Reverse transcriptase domain-containing protein</fullName>
    </recommendedName>
</protein>
<dbReference type="Proteomes" id="UP000507470">
    <property type="component" value="Unassembled WGS sequence"/>
</dbReference>
<proteinExistence type="predicted"/>
<dbReference type="Gene3D" id="3.10.10.10">
    <property type="entry name" value="HIV Type 1 Reverse Transcriptase, subunit A, domain 1"/>
    <property type="match status" value="1"/>
</dbReference>
<dbReference type="EMBL" id="CACVKT020006919">
    <property type="protein sequence ID" value="CAC5404208.1"/>
    <property type="molecule type" value="Genomic_DNA"/>
</dbReference>
<dbReference type="OrthoDB" id="10066870at2759"/>
<sequence>MRLPLTKRDEVDKEIQRLLDCKIIEPSKSPWASCIVPVTKKDDSNRICIDFRPVNRLTITDSYPLCRIDDSRNALRGSKWLSVLDLLIEYWQVEMDENDKEKTAFTSTKGLFHFNVMAMGPCDGIATFQRLIEYTLAGLNWQTCLIYIDDIIVFSDSFESHLSRLSDVLDRIAQGLKVSPKNVVCFKNKFLSLDILSQVRV</sequence>
<dbReference type="PANTHER" id="PTHR24559:SF435">
    <property type="entry name" value="RIBONUCLEASE H"/>
    <property type="match status" value="1"/>
</dbReference>
<dbReference type="AlphaFoldDB" id="A0A6J8D655"/>
<accession>A0A6J8D655</accession>
<dbReference type="CDD" id="cd01647">
    <property type="entry name" value="RT_LTR"/>
    <property type="match status" value="1"/>
</dbReference>
<organism evidence="2 3">
    <name type="scientific">Mytilus coruscus</name>
    <name type="common">Sea mussel</name>
    <dbReference type="NCBI Taxonomy" id="42192"/>
    <lineage>
        <taxon>Eukaryota</taxon>
        <taxon>Metazoa</taxon>
        <taxon>Spiralia</taxon>
        <taxon>Lophotrochozoa</taxon>
        <taxon>Mollusca</taxon>
        <taxon>Bivalvia</taxon>
        <taxon>Autobranchia</taxon>
        <taxon>Pteriomorphia</taxon>
        <taxon>Mytilida</taxon>
        <taxon>Mytiloidea</taxon>
        <taxon>Mytilidae</taxon>
        <taxon>Mytilinae</taxon>
        <taxon>Mytilus</taxon>
    </lineage>
</organism>
<feature type="domain" description="Reverse transcriptase" evidence="1">
    <location>
        <begin position="39"/>
        <end position="185"/>
    </location>
</feature>
<evidence type="ECO:0000313" key="3">
    <source>
        <dbReference type="Proteomes" id="UP000507470"/>
    </source>
</evidence>
<gene>
    <name evidence="2" type="ORF">MCOR_38018</name>
</gene>
<keyword evidence="3" id="KW-1185">Reference proteome</keyword>
<reference evidence="2 3" key="1">
    <citation type="submission" date="2020-06" db="EMBL/GenBank/DDBJ databases">
        <authorList>
            <person name="Li R."/>
            <person name="Bekaert M."/>
        </authorList>
    </citation>
    <scope>NUCLEOTIDE SEQUENCE [LARGE SCALE GENOMIC DNA]</scope>
    <source>
        <strain evidence="3">wild</strain>
    </source>
</reference>
<dbReference type="InterPro" id="IPR043128">
    <property type="entry name" value="Rev_trsase/Diguanyl_cyclase"/>
</dbReference>
<evidence type="ECO:0000259" key="1">
    <source>
        <dbReference type="Pfam" id="PF00078"/>
    </source>
</evidence>
<dbReference type="Gene3D" id="3.30.70.270">
    <property type="match status" value="1"/>
</dbReference>
<dbReference type="InterPro" id="IPR053134">
    <property type="entry name" value="RNA-dir_DNA_polymerase"/>
</dbReference>
<dbReference type="Pfam" id="PF00078">
    <property type="entry name" value="RVT_1"/>
    <property type="match status" value="1"/>
</dbReference>
<dbReference type="SUPFAM" id="SSF56672">
    <property type="entry name" value="DNA/RNA polymerases"/>
    <property type="match status" value="1"/>
</dbReference>
<dbReference type="InterPro" id="IPR000477">
    <property type="entry name" value="RT_dom"/>
</dbReference>
<name>A0A6J8D655_MYTCO</name>
<evidence type="ECO:0000313" key="2">
    <source>
        <dbReference type="EMBL" id="CAC5404208.1"/>
    </source>
</evidence>
<dbReference type="InterPro" id="IPR043502">
    <property type="entry name" value="DNA/RNA_pol_sf"/>
</dbReference>
<dbReference type="PANTHER" id="PTHR24559">
    <property type="entry name" value="TRANSPOSON TY3-I GAG-POL POLYPROTEIN"/>
    <property type="match status" value="1"/>
</dbReference>